<dbReference type="EMBL" id="JBHUFZ010000033">
    <property type="protein sequence ID" value="MFD1891442.1"/>
    <property type="molecule type" value="Genomic_DNA"/>
</dbReference>
<evidence type="ECO:0000256" key="13">
    <source>
        <dbReference type="RuleBase" id="RU362091"/>
    </source>
</evidence>
<comment type="catalytic activity">
    <reaction evidence="12">
        <text>L-proline(in) + Na(+)(in) = L-proline(out) + Na(+)(out)</text>
        <dbReference type="Rhea" id="RHEA:28967"/>
        <dbReference type="ChEBI" id="CHEBI:29101"/>
        <dbReference type="ChEBI" id="CHEBI:60039"/>
    </reaction>
</comment>
<accession>A0ABW4RYT2</accession>
<keyword evidence="6" id="KW-0769">Symport</keyword>
<feature type="transmembrane region" description="Helical" evidence="14">
    <location>
        <begin position="274"/>
        <end position="295"/>
    </location>
</feature>
<feature type="transmembrane region" description="Helical" evidence="14">
    <location>
        <begin position="373"/>
        <end position="392"/>
    </location>
</feature>
<evidence type="ECO:0000256" key="14">
    <source>
        <dbReference type="SAM" id="Phobius"/>
    </source>
</evidence>
<keyword evidence="10 14" id="KW-0472">Membrane</keyword>
<keyword evidence="3" id="KW-0813">Transport</keyword>
<feature type="transmembrane region" description="Helical" evidence="14">
    <location>
        <begin position="315"/>
        <end position="335"/>
    </location>
</feature>
<keyword evidence="11" id="KW-0739">Sodium transport</keyword>
<feature type="transmembrane region" description="Helical" evidence="14">
    <location>
        <begin position="183"/>
        <end position="205"/>
    </location>
</feature>
<dbReference type="InterPro" id="IPR050277">
    <property type="entry name" value="Sodium:Solute_Symporter"/>
</dbReference>
<feature type="transmembrane region" description="Helical" evidence="14">
    <location>
        <begin position="73"/>
        <end position="93"/>
    </location>
</feature>
<proteinExistence type="inferred from homology"/>
<gene>
    <name evidence="15" type="ORF">ACFSCS_14810</name>
</gene>
<dbReference type="Proteomes" id="UP001597326">
    <property type="component" value="Unassembled WGS sequence"/>
</dbReference>
<organism evidence="15 16">
    <name type="scientific">Luteococcus peritonei</name>
    <dbReference type="NCBI Taxonomy" id="88874"/>
    <lineage>
        <taxon>Bacteria</taxon>
        <taxon>Bacillati</taxon>
        <taxon>Actinomycetota</taxon>
        <taxon>Actinomycetes</taxon>
        <taxon>Propionibacteriales</taxon>
        <taxon>Propionibacteriaceae</taxon>
        <taxon>Luteococcus</taxon>
    </lineage>
</organism>
<dbReference type="InterPro" id="IPR038377">
    <property type="entry name" value="Na/Glc_symporter_sf"/>
</dbReference>
<keyword evidence="9" id="KW-0406">Ion transport</keyword>
<dbReference type="Pfam" id="PF00474">
    <property type="entry name" value="SSF"/>
    <property type="match status" value="1"/>
</dbReference>
<reference evidence="16" key="1">
    <citation type="journal article" date="2019" name="Int. J. Syst. Evol. Microbiol.">
        <title>The Global Catalogue of Microorganisms (GCM) 10K type strain sequencing project: providing services to taxonomists for standard genome sequencing and annotation.</title>
        <authorList>
            <consortium name="The Broad Institute Genomics Platform"/>
            <consortium name="The Broad Institute Genome Sequencing Center for Infectious Disease"/>
            <person name="Wu L."/>
            <person name="Ma J."/>
        </authorList>
    </citation>
    <scope>NUCLEOTIDE SEQUENCE [LARGE SCALE GENOMIC DNA]</scope>
    <source>
        <strain evidence="16">CAIM 431</strain>
    </source>
</reference>
<sequence length="510" mass="55741">MAVLDWVVVALFFAAMIGIGIYSKSKSSNSGDFFVGGGKVPWWLSGVSHHVSGHSGVVFVAYAAIAYNLGFTMYVWWALVIAFATLIGARIFAPRWPRLRQKLGIQSPTEYLKMRYGLPAQQTIAWLGVLMKLVDIGAKWASIGVLMHGFTGVPIWLGILLSGAVSMIYITIGGLWADLLTDFVQFLVQLVAGLVILVGVGAALADRGLNYFTMWGELDKVQPNFSSPFAGNYTMLWCALYLFAKTFEYNGGNWNLAARFISTSSGKEARKAELLSSLLYFVWPLLIFAPMWAGRLLHPGLEDPAGDLYPLLTDTYLPAGLIGLVLASMFASTMGMTVSDINTLSAVTQRDILPVLSRKFDESRLSGRASLRMARLITIFFTVVTLVVGLNKDAFGDIIGMIITWFGALVGVTGVPLLLGLFKRFRHTDGTWAIIGIIFGMLTFAASQIWKSDFPSDWVTAGPMLVSAFFYILGGVLNASRGKQVPAEVDSMLDYIGDDRDEHGELVTAR</sequence>
<keyword evidence="16" id="KW-1185">Reference proteome</keyword>
<dbReference type="Gene3D" id="1.20.1730.10">
    <property type="entry name" value="Sodium/glucose cotransporter"/>
    <property type="match status" value="1"/>
</dbReference>
<feature type="transmembrane region" description="Helical" evidence="14">
    <location>
        <begin position="225"/>
        <end position="244"/>
    </location>
</feature>
<evidence type="ECO:0000256" key="11">
    <source>
        <dbReference type="ARBA" id="ARBA00023201"/>
    </source>
</evidence>
<feature type="transmembrane region" description="Helical" evidence="14">
    <location>
        <begin position="155"/>
        <end position="176"/>
    </location>
</feature>
<feature type="transmembrane region" description="Helical" evidence="14">
    <location>
        <begin position="398"/>
        <end position="419"/>
    </location>
</feature>
<feature type="transmembrane region" description="Helical" evidence="14">
    <location>
        <begin position="42"/>
        <end position="67"/>
    </location>
</feature>
<evidence type="ECO:0000313" key="16">
    <source>
        <dbReference type="Proteomes" id="UP001597326"/>
    </source>
</evidence>
<dbReference type="PANTHER" id="PTHR48086">
    <property type="entry name" value="SODIUM/PROLINE SYMPORTER-RELATED"/>
    <property type="match status" value="1"/>
</dbReference>
<feature type="transmembrane region" description="Helical" evidence="14">
    <location>
        <begin position="431"/>
        <end position="450"/>
    </location>
</feature>
<evidence type="ECO:0000256" key="6">
    <source>
        <dbReference type="ARBA" id="ARBA00022847"/>
    </source>
</evidence>
<dbReference type="InterPro" id="IPR001734">
    <property type="entry name" value="Na/solute_symporter"/>
</dbReference>
<evidence type="ECO:0000256" key="5">
    <source>
        <dbReference type="ARBA" id="ARBA00022692"/>
    </source>
</evidence>
<feature type="transmembrane region" description="Helical" evidence="14">
    <location>
        <begin position="6"/>
        <end position="22"/>
    </location>
</feature>
<keyword evidence="5 14" id="KW-0812">Transmembrane</keyword>
<evidence type="ECO:0000313" key="15">
    <source>
        <dbReference type="EMBL" id="MFD1891442.1"/>
    </source>
</evidence>
<evidence type="ECO:0000256" key="9">
    <source>
        <dbReference type="ARBA" id="ARBA00023065"/>
    </source>
</evidence>
<evidence type="ECO:0000256" key="3">
    <source>
        <dbReference type="ARBA" id="ARBA00022448"/>
    </source>
</evidence>
<dbReference type="PROSITE" id="PS50283">
    <property type="entry name" value="NA_SOLUT_SYMP_3"/>
    <property type="match status" value="1"/>
</dbReference>
<feature type="transmembrane region" description="Helical" evidence="14">
    <location>
        <begin position="456"/>
        <end position="477"/>
    </location>
</feature>
<name>A0ABW4RYT2_9ACTN</name>
<protein>
    <submittedName>
        <fullName evidence="15">Sodium:solute symporter family protein</fullName>
    </submittedName>
</protein>
<dbReference type="CDD" id="cd11477">
    <property type="entry name" value="SLC5sbd_u1"/>
    <property type="match status" value="1"/>
</dbReference>
<evidence type="ECO:0000256" key="7">
    <source>
        <dbReference type="ARBA" id="ARBA00022989"/>
    </source>
</evidence>
<evidence type="ECO:0000256" key="10">
    <source>
        <dbReference type="ARBA" id="ARBA00023136"/>
    </source>
</evidence>
<dbReference type="RefSeq" id="WP_343875837.1">
    <property type="nucleotide sequence ID" value="NZ_BAAAIX010000034.1"/>
</dbReference>
<comment type="caution">
    <text evidence="15">The sequence shown here is derived from an EMBL/GenBank/DDBJ whole genome shotgun (WGS) entry which is preliminary data.</text>
</comment>
<keyword evidence="4" id="KW-1003">Cell membrane</keyword>
<keyword evidence="8" id="KW-0915">Sodium</keyword>
<keyword evidence="7 14" id="KW-1133">Transmembrane helix</keyword>
<evidence type="ECO:0000256" key="4">
    <source>
        <dbReference type="ARBA" id="ARBA00022475"/>
    </source>
</evidence>
<evidence type="ECO:0000256" key="1">
    <source>
        <dbReference type="ARBA" id="ARBA00004651"/>
    </source>
</evidence>
<comment type="subcellular location">
    <subcellularLocation>
        <location evidence="1">Cell membrane</location>
        <topology evidence="1">Multi-pass membrane protein</topology>
    </subcellularLocation>
</comment>
<evidence type="ECO:0000256" key="12">
    <source>
        <dbReference type="ARBA" id="ARBA00033708"/>
    </source>
</evidence>
<dbReference type="PANTHER" id="PTHR48086:SF3">
    <property type="entry name" value="SODIUM_PROLINE SYMPORTER"/>
    <property type="match status" value="1"/>
</dbReference>
<evidence type="ECO:0000256" key="2">
    <source>
        <dbReference type="ARBA" id="ARBA00006434"/>
    </source>
</evidence>
<comment type="similarity">
    <text evidence="2 13">Belongs to the sodium:solute symporter (SSF) (TC 2.A.21) family.</text>
</comment>
<evidence type="ECO:0000256" key="8">
    <source>
        <dbReference type="ARBA" id="ARBA00023053"/>
    </source>
</evidence>